<protein>
    <submittedName>
        <fullName evidence="4">Hydrolase</fullName>
    </submittedName>
</protein>
<dbReference type="Pfam" id="PF00561">
    <property type="entry name" value="Abhydrolase_1"/>
    <property type="match status" value="1"/>
</dbReference>
<dbReference type="Gene3D" id="3.40.50.1820">
    <property type="entry name" value="alpha/beta hydrolase"/>
    <property type="match status" value="1"/>
</dbReference>
<comment type="caution">
    <text evidence="4">The sequence shown here is derived from an EMBL/GenBank/DDBJ whole genome shotgun (WGS) entry which is preliminary data.</text>
</comment>
<evidence type="ECO:0000256" key="2">
    <source>
        <dbReference type="SAM" id="MobiDB-lite"/>
    </source>
</evidence>
<accession>A0A0J6SKC8</accession>
<dbReference type="Proteomes" id="UP000035929">
    <property type="component" value="Unassembled WGS sequence"/>
</dbReference>
<keyword evidence="1 4" id="KW-0378">Hydrolase</keyword>
<feature type="domain" description="AB hydrolase-1" evidence="3">
    <location>
        <begin position="36"/>
        <end position="162"/>
    </location>
</feature>
<organism evidence="4 5">
    <name type="scientific">Methylobacterium aquaticum</name>
    <dbReference type="NCBI Taxonomy" id="270351"/>
    <lineage>
        <taxon>Bacteria</taxon>
        <taxon>Pseudomonadati</taxon>
        <taxon>Pseudomonadota</taxon>
        <taxon>Alphaproteobacteria</taxon>
        <taxon>Hyphomicrobiales</taxon>
        <taxon>Methylobacteriaceae</taxon>
        <taxon>Methylobacterium</taxon>
    </lineage>
</organism>
<dbReference type="PRINTS" id="PR00412">
    <property type="entry name" value="EPOXHYDRLASE"/>
</dbReference>
<dbReference type="GO" id="GO:0016787">
    <property type="term" value="F:hydrolase activity"/>
    <property type="evidence" value="ECO:0007669"/>
    <property type="project" value="UniProtKB-KW"/>
</dbReference>
<dbReference type="InterPro" id="IPR000639">
    <property type="entry name" value="Epox_hydrolase-like"/>
</dbReference>
<proteinExistence type="predicted"/>
<dbReference type="OrthoDB" id="9812774at2"/>
<feature type="region of interest" description="Disordered" evidence="2">
    <location>
        <begin position="274"/>
        <end position="305"/>
    </location>
</feature>
<dbReference type="AlphaFoldDB" id="A0A0J6SKC8"/>
<gene>
    <name evidence="4" type="ORF">VP06_11780</name>
</gene>
<reference evidence="4 5" key="1">
    <citation type="submission" date="2015-03" db="EMBL/GenBank/DDBJ databases">
        <title>Genome sequencing of Methylobacterium aquaticum DSM16371 type strain.</title>
        <authorList>
            <person name="Chaudhry V."/>
            <person name="Patil P.B."/>
        </authorList>
    </citation>
    <scope>NUCLEOTIDE SEQUENCE [LARGE SCALE GENOMIC DNA]</scope>
    <source>
        <strain evidence="4 5">DSM 16371</strain>
    </source>
</reference>
<sequence>MRPSPDTSPAFFPEFRHLDVEAGTVRFAGAIGGHGPPVLLLHGYPQTHVAWRKVAPALASRHTVVVPDLPGYGASRPLGSALRWTKRRVGDALVALMRSLGHDRFDLVGHDRGARVGYRLALDHPRCVTAFASLTVVPTLDALAGVDHRFAARNFHWFLFAQEADLPERLLAADPDAFLDRALDRMTGGRDIIEAPAREAYRSAFRDPVVRHMICEDYRAALDEDLALDAADRSAGHRLSCPVRVLWPEAEAISGRPSPVEIWRRWADDVDGRGIPGGHLQPEDAPDEVLAQLGPFLGRRERPTA</sequence>
<evidence type="ECO:0000256" key="1">
    <source>
        <dbReference type="ARBA" id="ARBA00022801"/>
    </source>
</evidence>
<evidence type="ECO:0000313" key="5">
    <source>
        <dbReference type="Proteomes" id="UP000035929"/>
    </source>
</evidence>
<dbReference type="EMBL" id="LABX01000082">
    <property type="protein sequence ID" value="KMO35725.1"/>
    <property type="molecule type" value="Genomic_DNA"/>
</dbReference>
<evidence type="ECO:0000313" key="4">
    <source>
        <dbReference type="EMBL" id="KMO35725.1"/>
    </source>
</evidence>
<dbReference type="RefSeq" id="WP_048463946.1">
    <property type="nucleotide sequence ID" value="NZ_LABX01000082.1"/>
</dbReference>
<evidence type="ECO:0000259" key="3">
    <source>
        <dbReference type="Pfam" id="PF00561"/>
    </source>
</evidence>
<dbReference type="PANTHER" id="PTHR43329">
    <property type="entry name" value="EPOXIDE HYDROLASE"/>
    <property type="match status" value="1"/>
</dbReference>
<dbReference type="InterPro" id="IPR029058">
    <property type="entry name" value="AB_hydrolase_fold"/>
</dbReference>
<dbReference type="PATRIC" id="fig|270351.6.peg.7287"/>
<dbReference type="InterPro" id="IPR000073">
    <property type="entry name" value="AB_hydrolase_1"/>
</dbReference>
<name>A0A0J6SKC8_9HYPH</name>
<dbReference type="SUPFAM" id="SSF53474">
    <property type="entry name" value="alpha/beta-Hydrolases"/>
    <property type="match status" value="1"/>
</dbReference>